<organism evidence="1 2">
    <name type="scientific">Klebsiella pneumoniae subsp. ozaenae</name>
    <dbReference type="NCBI Taxonomy" id="574"/>
    <lineage>
        <taxon>Bacteria</taxon>
        <taxon>Pseudomonadati</taxon>
        <taxon>Pseudomonadota</taxon>
        <taxon>Gammaproteobacteria</taxon>
        <taxon>Enterobacterales</taxon>
        <taxon>Enterobacteriaceae</taxon>
        <taxon>Klebsiella/Raoultella group</taxon>
        <taxon>Klebsiella</taxon>
        <taxon>Klebsiella pneumoniae complex</taxon>
    </lineage>
</organism>
<dbReference type="Proteomes" id="UP000254487">
    <property type="component" value="Unassembled WGS sequence"/>
</dbReference>
<proteinExistence type="predicted"/>
<name>A0A377Z1W8_KLEPO</name>
<protein>
    <submittedName>
        <fullName evidence="1">Uncharacterized protein</fullName>
    </submittedName>
</protein>
<gene>
    <name evidence="1" type="ORF">NCTC10313_01396</name>
</gene>
<dbReference type="EMBL" id="UGLW01000003">
    <property type="protein sequence ID" value="STU57692.1"/>
    <property type="molecule type" value="Genomic_DNA"/>
</dbReference>
<evidence type="ECO:0000313" key="1">
    <source>
        <dbReference type="EMBL" id="STU57692.1"/>
    </source>
</evidence>
<sequence length="94" mass="10400">MVIDEARRGSKKRQALVPQHAVKGVHNDLQRLGERLIVLAFGFIPAVPDLADNPPAGSAYLARSGTEEALDTVLVIGLRQPFNQARPDRLKRYE</sequence>
<dbReference type="AlphaFoldDB" id="A0A377Z1W8"/>
<reference evidence="1 2" key="1">
    <citation type="submission" date="2018-06" db="EMBL/GenBank/DDBJ databases">
        <authorList>
            <consortium name="Pathogen Informatics"/>
            <person name="Doyle S."/>
        </authorList>
    </citation>
    <scope>NUCLEOTIDE SEQUENCE [LARGE SCALE GENOMIC DNA]</scope>
    <source>
        <strain evidence="1 2">NCTC10313</strain>
    </source>
</reference>
<evidence type="ECO:0000313" key="2">
    <source>
        <dbReference type="Proteomes" id="UP000254487"/>
    </source>
</evidence>
<accession>A0A377Z1W8</accession>